<feature type="non-terminal residue" evidence="2">
    <location>
        <position position="150"/>
    </location>
</feature>
<sequence length="150" mass="14579">AGLPADEEAEEGVDWGEAAGCSDAEGGVDEPASEAGAPGEPAAVHTVPAAPVGAAGAEAEPVVVVSSDDEHVSAKPVVLGAWRTARRRAGATGAYDMPSGAEGVLLGGGLLPAPGGSCSSTAAPPPTREDEGAAHCPPGVRLLERGELRG</sequence>
<feature type="compositionally biased region" description="Low complexity" evidence="1">
    <location>
        <begin position="33"/>
        <end position="49"/>
    </location>
</feature>
<feature type="region of interest" description="Disordered" evidence="1">
    <location>
        <begin position="113"/>
        <end position="150"/>
    </location>
</feature>
<gene>
    <name evidence="2" type="ORF">PCOR1329_LOCUS28579</name>
</gene>
<accession>A0ABN9SCL5</accession>
<evidence type="ECO:0000256" key="1">
    <source>
        <dbReference type="SAM" id="MobiDB-lite"/>
    </source>
</evidence>
<dbReference type="Proteomes" id="UP001189429">
    <property type="component" value="Unassembled WGS sequence"/>
</dbReference>
<keyword evidence="3" id="KW-1185">Reference proteome</keyword>
<reference evidence="2" key="1">
    <citation type="submission" date="2023-10" db="EMBL/GenBank/DDBJ databases">
        <authorList>
            <person name="Chen Y."/>
            <person name="Shah S."/>
            <person name="Dougan E. K."/>
            <person name="Thang M."/>
            <person name="Chan C."/>
        </authorList>
    </citation>
    <scope>NUCLEOTIDE SEQUENCE [LARGE SCALE GENOMIC DNA]</scope>
</reference>
<name>A0ABN9SCL5_9DINO</name>
<feature type="compositionally biased region" description="Acidic residues" evidence="1">
    <location>
        <begin position="1"/>
        <end position="14"/>
    </location>
</feature>
<evidence type="ECO:0000313" key="3">
    <source>
        <dbReference type="Proteomes" id="UP001189429"/>
    </source>
</evidence>
<feature type="region of interest" description="Disordered" evidence="1">
    <location>
        <begin position="1"/>
        <end position="49"/>
    </location>
</feature>
<feature type="non-terminal residue" evidence="2">
    <location>
        <position position="1"/>
    </location>
</feature>
<protein>
    <submittedName>
        <fullName evidence="2">Uncharacterized protein</fullName>
    </submittedName>
</protein>
<evidence type="ECO:0000313" key="2">
    <source>
        <dbReference type="EMBL" id="CAK0829738.1"/>
    </source>
</evidence>
<proteinExistence type="predicted"/>
<organism evidence="2 3">
    <name type="scientific">Prorocentrum cordatum</name>
    <dbReference type="NCBI Taxonomy" id="2364126"/>
    <lineage>
        <taxon>Eukaryota</taxon>
        <taxon>Sar</taxon>
        <taxon>Alveolata</taxon>
        <taxon>Dinophyceae</taxon>
        <taxon>Prorocentrales</taxon>
        <taxon>Prorocentraceae</taxon>
        <taxon>Prorocentrum</taxon>
    </lineage>
</organism>
<dbReference type="EMBL" id="CAUYUJ010010574">
    <property type="protein sequence ID" value="CAK0829738.1"/>
    <property type="molecule type" value="Genomic_DNA"/>
</dbReference>
<comment type="caution">
    <text evidence="2">The sequence shown here is derived from an EMBL/GenBank/DDBJ whole genome shotgun (WGS) entry which is preliminary data.</text>
</comment>